<dbReference type="InterPro" id="IPR027853">
    <property type="entry name" value="DUF4492"/>
</dbReference>
<comment type="caution">
    <text evidence="2">The sequence shown here is derived from an EMBL/GenBank/DDBJ whole genome shotgun (WGS) entry which is preliminary data.</text>
</comment>
<dbReference type="EMBL" id="RJJX01000003">
    <property type="protein sequence ID" value="RUT79389.1"/>
    <property type="molecule type" value="Genomic_DNA"/>
</dbReference>
<keyword evidence="1" id="KW-0472">Membrane</keyword>
<dbReference type="RefSeq" id="WP_127342681.1">
    <property type="nucleotide sequence ID" value="NZ_RJJX01000003.1"/>
</dbReference>
<name>A0A434AY77_9BACT</name>
<dbReference type="AlphaFoldDB" id="A0A434AY77"/>
<protein>
    <submittedName>
        <fullName evidence="2">DUF4492 domain-containing protein</fullName>
    </submittedName>
</protein>
<dbReference type="Pfam" id="PF14899">
    <property type="entry name" value="DUF4492"/>
    <property type="match status" value="1"/>
</dbReference>
<dbReference type="OrthoDB" id="1122086at2"/>
<feature type="transmembrane region" description="Helical" evidence="1">
    <location>
        <begin position="33"/>
        <end position="53"/>
    </location>
</feature>
<evidence type="ECO:0000256" key="1">
    <source>
        <dbReference type="SAM" id="Phobius"/>
    </source>
</evidence>
<organism evidence="2 3">
    <name type="scientific">Ancylomarina longa</name>
    <dbReference type="NCBI Taxonomy" id="2487017"/>
    <lineage>
        <taxon>Bacteria</taxon>
        <taxon>Pseudomonadati</taxon>
        <taxon>Bacteroidota</taxon>
        <taxon>Bacteroidia</taxon>
        <taxon>Marinilabiliales</taxon>
        <taxon>Marinifilaceae</taxon>
        <taxon>Ancylomarina</taxon>
    </lineage>
</organism>
<keyword evidence="1" id="KW-0812">Transmembrane</keyword>
<gene>
    <name evidence="2" type="ORF">DLK05_03985</name>
</gene>
<dbReference type="Proteomes" id="UP000282985">
    <property type="component" value="Unassembled WGS sequence"/>
</dbReference>
<proteinExistence type="predicted"/>
<evidence type="ECO:0000313" key="2">
    <source>
        <dbReference type="EMBL" id="RUT79389.1"/>
    </source>
</evidence>
<keyword evidence="3" id="KW-1185">Reference proteome</keyword>
<keyword evidence="1" id="KW-1133">Transmembrane helix</keyword>
<evidence type="ECO:0000313" key="3">
    <source>
        <dbReference type="Proteomes" id="UP000282985"/>
    </source>
</evidence>
<reference evidence="2 3" key="1">
    <citation type="submission" date="2018-11" db="EMBL/GenBank/DDBJ databases">
        <title>Parancylomarina longa gen. nov., sp. nov., isolated from sediments of southern Okinawa.</title>
        <authorList>
            <person name="Fu T."/>
        </authorList>
    </citation>
    <scope>NUCLEOTIDE SEQUENCE [LARGE SCALE GENOMIC DNA]</scope>
    <source>
        <strain evidence="2 3">T3-2 S1-C</strain>
    </source>
</reference>
<sequence>MSNNQIRSKNLFRVIWQFYLEGFKNQKEWSRQVWLVILIKLFILFFVMKLFFFPNFLKSKYNNDQERSEYVIDQLTNPKNQ</sequence>
<accession>A0A434AY77</accession>